<name>K3XT10_SETIT</name>
<evidence type="ECO:0000313" key="2">
    <source>
        <dbReference type="EnsemblPlants" id="KQL05399"/>
    </source>
</evidence>
<organism evidence="2 3">
    <name type="scientific">Setaria italica</name>
    <name type="common">Foxtail millet</name>
    <name type="synonym">Panicum italicum</name>
    <dbReference type="NCBI Taxonomy" id="4555"/>
    <lineage>
        <taxon>Eukaryota</taxon>
        <taxon>Viridiplantae</taxon>
        <taxon>Streptophyta</taxon>
        <taxon>Embryophyta</taxon>
        <taxon>Tracheophyta</taxon>
        <taxon>Spermatophyta</taxon>
        <taxon>Magnoliopsida</taxon>
        <taxon>Liliopsida</taxon>
        <taxon>Poales</taxon>
        <taxon>Poaceae</taxon>
        <taxon>PACMAD clade</taxon>
        <taxon>Panicoideae</taxon>
        <taxon>Panicodae</taxon>
        <taxon>Paniceae</taxon>
        <taxon>Cenchrinae</taxon>
        <taxon>Setaria</taxon>
    </lineage>
</organism>
<reference evidence="2" key="2">
    <citation type="submission" date="2018-08" db="UniProtKB">
        <authorList>
            <consortium name="EnsemblPlants"/>
        </authorList>
    </citation>
    <scope>IDENTIFICATION</scope>
    <source>
        <strain evidence="2">Yugu1</strain>
    </source>
</reference>
<dbReference type="HOGENOM" id="CLU_1247198_0_0_1"/>
<dbReference type="Proteomes" id="UP000004995">
    <property type="component" value="Unassembled WGS sequence"/>
</dbReference>
<keyword evidence="3" id="KW-1185">Reference proteome</keyword>
<dbReference type="InParanoid" id="K3XT10"/>
<reference evidence="3" key="1">
    <citation type="journal article" date="2012" name="Nat. Biotechnol.">
        <title>Reference genome sequence of the model plant Setaria.</title>
        <authorList>
            <person name="Bennetzen J.L."/>
            <person name="Schmutz J."/>
            <person name="Wang H."/>
            <person name="Percifield R."/>
            <person name="Hawkins J."/>
            <person name="Pontaroli A.C."/>
            <person name="Estep M."/>
            <person name="Feng L."/>
            <person name="Vaughn J.N."/>
            <person name="Grimwood J."/>
            <person name="Jenkins J."/>
            <person name="Barry K."/>
            <person name="Lindquist E."/>
            <person name="Hellsten U."/>
            <person name="Deshpande S."/>
            <person name="Wang X."/>
            <person name="Wu X."/>
            <person name="Mitros T."/>
            <person name="Triplett J."/>
            <person name="Yang X."/>
            <person name="Ye C.Y."/>
            <person name="Mauro-Herrera M."/>
            <person name="Wang L."/>
            <person name="Li P."/>
            <person name="Sharma M."/>
            <person name="Sharma R."/>
            <person name="Ronald P.C."/>
            <person name="Panaud O."/>
            <person name="Kellogg E.A."/>
            <person name="Brutnell T.P."/>
            <person name="Doust A.N."/>
            <person name="Tuskan G.A."/>
            <person name="Rokhsar D."/>
            <person name="Devos K.M."/>
        </authorList>
    </citation>
    <scope>NUCLEOTIDE SEQUENCE [LARGE SCALE GENOMIC DNA]</scope>
    <source>
        <strain evidence="3">cv. Yugu1</strain>
    </source>
</reference>
<accession>K3XT10</accession>
<dbReference type="InterPro" id="IPR006734">
    <property type="entry name" value="PLATZ"/>
</dbReference>
<feature type="region of interest" description="Disordered" evidence="1">
    <location>
        <begin position="195"/>
        <end position="222"/>
    </location>
</feature>
<dbReference type="Pfam" id="PF04640">
    <property type="entry name" value="PLATZ"/>
    <property type="match status" value="1"/>
</dbReference>
<dbReference type="EMBL" id="AGNK02003107">
    <property type="status" value="NOT_ANNOTATED_CDS"/>
    <property type="molecule type" value="Genomic_DNA"/>
</dbReference>
<feature type="compositionally biased region" description="Basic and acidic residues" evidence="1">
    <location>
        <begin position="195"/>
        <end position="206"/>
    </location>
</feature>
<dbReference type="PANTHER" id="PTHR31065">
    <property type="entry name" value="PLATZ TRANSCRIPTION FACTOR FAMILY PROTEIN"/>
    <property type="match status" value="1"/>
</dbReference>
<dbReference type="EnsemblPlants" id="KQL05399">
    <property type="protein sequence ID" value="KQL05399"/>
    <property type="gene ID" value="SETIT_005065mg"/>
</dbReference>
<proteinExistence type="predicted"/>
<evidence type="ECO:0000256" key="1">
    <source>
        <dbReference type="SAM" id="MobiDB-lite"/>
    </source>
</evidence>
<evidence type="ECO:0000313" key="3">
    <source>
        <dbReference type="Proteomes" id="UP000004995"/>
    </source>
</evidence>
<dbReference type="PANTHER" id="PTHR31065:SF7">
    <property type="entry name" value="OS01G0517800 PROTEIN"/>
    <property type="match status" value="1"/>
</dbReference>
<dbReference type="AlphaFoldDB" id="K3XT10"/>
<protein>
    <submittedName>
        <fullName evidence="2">Uncharacterized protein</fullName>
    </submittedName>
</protein>
<dbReference type="eggNOG" id="ENOG502R7BF">
    <property type="taxonomic scope" value="Eukaryota"/>
</dbReference>
<feature type="compositionally biased region" description="Basic residues" evidence="1">
    <location>
        <begin position="208"/>
        <end position="222"/>
    </location>
</feature>
<dbReference type="Gramene" id="KQL05399">
    <property type="protein sequence ID" value="KQL05399"/>
    <property type="gene ID" value="SETIT_005065mg"/>
</dbReference>
<dbReference type="STRING" id="4555.K3XT10"/>
<sequence length="222" mass="25151">MWRGAAAGQGAAEAIREGAARRRSVGRPWWSKEQWRGKEQRSSSGRARWRSIGRAMEQGARGSWISGHLSLRSGGGGNQRAKERQRRRIPQQCECNLFCIECEARPTALCYYCHLDHYSGHRIRRSSYRDVIKVSELEDILDISDVQTYVINSAKVVFSNKRPQMRTCGPLSSSSYKYVDAGNSSDSNTRCEKGICNDNNKGEPPSKRVVHHHRKGKRAPLF</sequence>